<comment type="function">
    <text evidence="2">May be involved in the metabolism of insect hormones and in the breakdown of synthetic insecticides.</text>
</comment>
<keyword evidence="16" id="KW-1133">Transmembrane helix</keyword>
<gene>
    <name evidence="18" type="primary">LOC115881734</name>
</gene>
<evidence type="ECO:0000256" key="14">
    <source>
        <dbReference type="PIRSR" id="PIRSR602401-1"/>
    </source>
</evidence>
<dbReference type="SUPFAM" id="SSF48264">
    <property type="entry name" value="Cytochrome P450"/>
    <property type="match status" value="1"/>
</dbReference>
<evidence type="ECO:0000256" key="7">
    <source>
        <dbReference type="ARBA" id="ARBA00022723"/>
    </source>
</evidence>
<dbReference type="InParanoid" id="A0A6J2XUL5"/>
<evidence type="ECO:0000256" key="15">
    <source>
        <dbReference type="RuleBase" id="RU000461"/>
    </source>
</evidence>
<keyword evidence="17" id="KW-1185">Reference proteome</keyword>
<dbReference type="PANTHER" id="PTHR24291">
    <property type="entry name" value="CYTOCHROME P450 FAMILY 4"/>
    <property type="match status" value="1"/>
</dbReference>
<feature type="binding site" description="axial binding residue" evidence="14">
    <location>
        <position position="437"/>
    </location>
    <ligand>
        <name>heme</name>
        <dbReference type="ChEBI" id="CHEBI:30413"/>
    </ligand>
    <ligandPart>
        <name>Fe</name>
        <dbReference type="ChEBI" id="CHEBI:18248"/>
    </ligandPart>
</feature>
<dbReference type="GO" id="GO:0016705">
    <property type="term" value="F:oxidoreductase activity, acting on paired donors, with incorporation or reduction of molecular oxygen"/>
    <property type="evidence" value="ECO:0007669"/>
    <property type="project" value="InterPro"/>
</dbReference>
<dbReference type="Proteomes" id="UP000504635">
    <property type="component" value="Unplaced"/>
</dbReference>
<evidence type="ECO:0000313" key="18">
    <source>
        <dbReference type="RefSeq" id="XP_030755213.1"/>
    </source>
</evidence>
<accession>A0A6J2XUL5</accession>
<comment type="subcellular location">
    <subcellularLocation>
        <location evidence="4">Endoplasmic reticulum membrane</location>
        <topology evidence="4">Peripheral membrane protein</topology>
    </subcellularLocation>
    <subcellularLocation>
        <location evidence="3">Microsome membrane</location>
        <topology evidence="3">Peripheral membrane protein</topology>
    </subcellularLocation>
</comment>
<sequence>MVWIKFVFGLGLVFILILLWTAWSLYSKRRIFKFAENYKNSYTFYPIVGNSLSLKNTDMFELFVNKGYKNGLPTGCWLGHNYYYLPDDTEEMKLVLTNQDCLDKADFYKVVKLCIWTSILLLPGNLWKPKRKYLAKSFSLTTLNSFVPIFYKNSQTLIQRLKNMGNKDIFEVCVGYAFNAFLETMTNKNYNLQTEEGAKVIRHIDLCQEIAGEHFVNGTSGNLFYFFCIWTNIIQGFRLYTCVILYRIFIQQVVAEKEKEIKENSLEDTNKILLNSIINADKNLYSRYAINDEFATFAFAAADTSGTALAFLLTLLGMHVNIQDKVYEEILKEIGLDRLIEVQDLPKLKYLERVIFETLRLFPIAPAIGRHATKDIECGTKTIPKGINIVISIFTLHRDERFWTDPLKFNPDRFLPEEVAKRPSFCYIPFSTGPRNCIGRTYAMMSLKVVAANVIRHYKMFSNYKSVDEINLRSFVTMRARHNLDCKFTPR</sequence>
<dbReference type="InterPro" id="IPR050196">
    <property type="entry name" value="Cytochrome_P450_Monoox"/>
</dbReference>
<dbReference type="KEGG" id="soy:115881734"/>
<evidence type="ECO:0000313" key="17">
    <source>
        <dbReference type="Proteomes" id="UP000504635"/>
    </source>
</evidence>
<dbReference type="PROSITE" id="PS00086">
    <property type="entry name" value="CYTOCHROME_P450"/>
    <property type="match status" value="1"/>
</dbReference>
<name>A0A6J2XUL5_SITOR</name>
<dbReference type="GO" id="GO:0005506">
    <property type="term" value="F:iron ion binding"/>
    <property type="evidence" value="ECO:0007669"/>
    <property type="project" value="InterPro"/>
</dbReference>
<dbReference type="RefSeq" id="XP_030755213.1">
    <property type="nucleotide sequence ID" value="XM_030899353.1"/>
</dbReference>
<keyword evidence="13 16" id="KW-0472">Membrane</keyword>
<evidence type="ECO:0000256" key="8">
    <source>
        <dbReference type="ARBA" id="ARBA00022824"/>
    </source>
</evidence>
<evidence type="ECO:0000256" key="12">
    <source>
        <dbReference type="ARBA" id="ARBA00023033"/>
    </source>
</evidence>
<evidence type="ECO:0000256" key="1">
    <source>
        <dbReference type="ARBA" id="ARBA00001971"/>
    </source>
</evidence>
<keyword evidence="6 14" id="KW-0349">Heme</keyword>
<feature type="transmembrane region" description="Helical" evidence="16">
    <location>
        <begin position="6"/>
        <end position="26"/>
    </location>
</feature>
<organism evidence="17 18">
    <name type="scientific">Sitophilus oryzae</name>
    <name type="common">Rice weevil</name>
    <name type="synonym">Curculio oryzae</name>
    <dbReference type="NCBI Taxonomy" id="7048"/>
    <lineage>
        <taxon>Eukaryota</taxon>
        <taxon>Metazoa</taxon>
        <taxon>Ecdysozoa</taxon>
        <taxon>Arthropoda</taxon>
        <taxon>Hexapoda</taxon>
        <taxon>Insecta</taxon>
        <taxon>Pterygota</taxon>
        <taxon>Neoptera</taxon>
        <taxon>Endopterygota</taxon>
        <taxon>Coleoptera</taxon>
        <taxon>Polyphaga</taxon>
        <taxon>Cucujiformia</taxon>
        <taxon>Curculionidae</taxon>
        <taxon>Dryophthorinae</taxon>
        <taxon>Sitophilus</taxon>
    </lineage>
</organism>
<dbReference type="InterPro" id="IPR036396">
    <property type="entry name" value="Cyt_P450_sf"/>
</dbReference>
<dbReference type="InterPro" id="IPR001128">
    <property type="entry name" value="Cyt_P450"/>
</dbReference>
<evidence type="ECO:0000256" key="2">
    <source>
        <dbReference type="ARBA" id="ARBA00003690"/>
    </source>
</evidence>
<proteinExistence type="inferred from homology"/>
<keyword evidence="11 14" id="KW-0408">Iron</keyword>
<dbReference type="AlphaFoldDB" id="A0A6J2XUL5"/>
<dbReference type="OrthoDB" id="1470350at2759"/>
<dbReference type="GO" id="GO:0020037">
    <property type="term" value="F:heme binding"/>
    <property type="evidence" value="ECO:0007669"/>
    <property type="project" value="InterPro"/>
</dbReference>
<dbReference type="Gene3D" id="1.10.630.10">
    <property type="entry name" value="Cytochrome P450"/>
    <property type="match status" value="1"/>
</dbReference>
<keyword evidence="9" id="KW-0492">Microsome</keyword>
<dbReference type="GeneID" id="115881734"/>
<reference evidence="18" key="1">
    <citation type="submission" date="2025-08" db="UniProtKB">
        <authorList>
            <consortium name="RefSeq"/>
        </authorList>
    </citation>
    <scope>IDENTIFICATION</scope>
    <source>
        <tissue evidence="18">Gonads</tissue>
    </source>
</reference>
<dbReference type="PANTHER" id="PTHR24291:SF189">
    <property type="entry name" value="CYTOCHROME P450 4C3-RELATED"/>
    <property type="match status" value="1"/>
</dbReference>
<keyword evidence="12 15" id="KW-0503">Monooxygenase</keyword>
<keyword evidence="10 15" id="KW-0560">Oxidoreductase</keyword>
<evidence type="ECO:0000256" key="9">
    <source>
        <dbReference type="ARBA" id="ARBA00022848"/>
    </source>
</evidence>
<dbReference type="InterPro" id="IPR002401">
    <property type="entry name" value="Cyt_P450_E_grp-I"/>
</dbReference>
<evidence type="ECO:0000256" key="10">
    <source>
        <dbReference type="ARBA" id="ARBA00023002"/>
    </source>
</evidence>
<dbReference type="PRINTS" id="PR00385">
    <property type="entry name" value="P450"/>
</dbReference>
<evidence type="ECO:0000256" key="11">
    <source>
        <dbReference type="ARBA" id="ARBA00023004"/>
    </source>
</evidence>
<evidence type="ECO:0000256" key="4">
    <source>
        <dbReference type="ARBA" id="ARBA00004406"/>
    </source>
</evidence>
<dbReference type="Pfam" id="PF00067">
    <property type="entry name" value="p450"/>
    <property type="match status" value="1"/>
</dbReference>
<protein>
    <submittedName>
        <fullName evidence="18">Cytochrome P450 4V2-like</fullName>
    </submittedName>
</protein>
<evidence type="ECO:0000256" key="5">
    <source>
        <dbReference type="ARBA" id="ARBA00010617"/>
    </source>
</evidence>
<dbReference type="InterPro" id="IPR017972">
    <property type="entry name" value="Cyt_P450_CS"/>
</dbReference>
<keyword evidence="8" id="KW-0256">Endoplasmic reticulum</keyword>
<comment type="cofactor">
    <cofactor evidence="1 14">
        <name>heme</name>
        <dbReference type="ChEBI" id="CHEBI:30413"/>
    </cofactor>
</comment>
<evidence type="ECO:0000256" key="16">
    <source>
        <dbReference type="SAM" id="Phobius"/>
    </source>
</evidence>
<dbReference type="GO" id="GO:0004497">
    <property type="term" value="F:monooxygenase activity"/>
    <property type="evidence" value="ECO:0007669"/>
    <property type="project" value="UniProtKB-KW"/>
</dbReference>
<keyword evidence="7 14" id="KW-0479">Metal-binding</keyword>
<evidence type="ECO:0000256" key="3">
    <source>
        <dbReference type="ARBA" id="ARBA00004174"/>
    </source>
</evidence>
<keyword evidence="16" id="KW-0812">Transmembrane</keyword>
<evidence type="ECO:0000256" key="13">
    <source>
        <dbReference type="ARBA" id="ARBA00023136"/>
    </source>
</evidence>
<evidence type="ECO:0000256" key="6">
    <source>
        <dbReference type="ARBA" id="ARBA00022617"/>
    </source>
</evidence>
<dbReference type="PRINTS" id="PR00463">
    <property type="entry name" value="EP450I"/>
</dbReference>
<dbReference type="GO" id="GO:0005789">
    <property type="term" value="C:endoplasmic reticulum membrane"/>
    <property type="evidence" value="ECO:0007669"/>
    <property type="project" value="UniProtKB-SubCell"/>
</dbReference>
<comment type="similarity">
    <text evidence="5 15">Belongs to the cytochrome P450 family.</text>
</comment>